<protein>
    <recommendedName>
        <fullName evidence="2">Dihydrodipicolinate synthase family protein</fullName>
    </recommendedName>
</protein>
<sequence length="82" mass="9022">LRSEKYEEAETLYESVEGPIGIFSTKVGARSGGQARVKKGMMEVMGNPCGVSRPPSEPLLKSEIEELRELLKTFGWPVANKP</sequence>
<dbReference type="AlphaFoldDB" id="A0A382JA91"/>
<reference evidence="1" key="1">
    <citation type="submission" date="2018-05" db="EMBL/GenBank/DDBJ databases">
        <authorList>
            <person name="Lanie J.A."/>
            <person name="Ng W.-L."/>
            <person name="Kazmierczak K.M."/>
            <person name="Andrzejewski T.M."/>
            <person name="Davidsen T.M."/>
            <person name="Wayne K.J."/>
            <person name="Tettelin H."/>
            <person name="Glass J.I."/>
            <person name="Rusch D."/>
            <person name="Podicherti R."/>
            <person name="Tsui H.-C.T."/>
            <person name="Winkler M.E."/>
        </authorList>
    </citation>
    <scope>NUCLEOTIDE SEQUENCE</scope>
</reference>
<evidence type="ECO:0000313" key="1">
    <source>
        <dbReference type="EMBL" id="SVC07721.1"/>
    </source>
</evidence>
<name>A0A382JA91_9ZZZZ</name>
<dbReference type="Gene3D" id="3.20.20.70">
    <property type="entry name" value="Aldolase class I"/>
    <property type="match status" value="1"/>
</dbReference>
<gene>
    <name evidence="1" type="ORF">METZ01_LOCUS260575</name>
</gene>
<dbReference type="EMBL" id="UINC01072238">
    <property type="protein sequence ID" value="SVC07721.1"/>
    <property type="molecule type" value="Genomic_DNA"/>
</dbReference>
<dbReference type="InterPro" id="IPR013785">
    <property type="entry name" value="Aldolase_TIM"/>
</dbReference>
<accession>A0A382JA91</accession>
<organism evidence="1">
    <name type="scientific">marine metagenome</name>
    <dbReference type="NCBI Taxonomy" id="408172"/>
    <lineage>
        <taxon>unclassified sequences</taxon>
        <taxon>metagenomes</taxon>
        <taxon>ecological metagenomes</taxon>
    </lineage>
</organism>
<feature type="non-terminal residue" evidence="1">
    <location>
        <position position="1"/>
    </location>
</feature>
<evidence type="ECO:0008006" key="2">
    <source>
        <dbReference type="Google" id="ProtNLM"/>
    </source>
</evidence>
<proteinExistence type="predicted"/>